<dbReference type="GeneID" id="54402429"/>
<protein>
    <submittedName>
        <fullName evidence="1">Uncharacterized protein</fullName>
    </submittedName>
</protein>
<evidence type="ECO:0000313" key="2">
    <source>
        <dbReference type="Proteomes" id="UP000799771"/>
    </source>
</evidence>
<dbReference type="EMBL" id="ML977497">
    <property type="protein sequence ID" value="KAF2134908.1"/>
    <property type="molecule type" value="Genomic_DNA"/>
</dbReference>
<dbReference type="AlphaFoldDB" id="A0A6A6AUP6"/>
<keyword evidence="2" id="KW-1185">Reference proteome</keyword>
<reference evidence="1" key="1">
    <citation type="journal article" date="2020" name="Stud. Mycol.">
        <title>101 Dothideomycetes genomes: a test case for predicting lifestyles and emergence of pathogens.</title>
        <authorList>
            <person name="Haridas S."/>
            <person name="Albert R."/>
            <person name="Binder M."/>
            <person name="Bloem J."/>
            <person name="Labutti K."/>
            <person name="Salamov A."/>
            <person name="Andreopoulos B."/>
            <person name="Baker S."/>
            <person name="Barry K."/>
            <person name="Bills G."/>
            <person name="Bluhm B."/>
            <person name="Cannon C."/>
            <person name="Castanera R."/>
            <person name="Culley D."/>
            <person name="Daum C."/>
            <person name="Ezra D."/>
            <person name="Gonzalez J."/>
            <person name="Henrissat B."/>
            <person name="Kuo A."/>
            <person name="Liang C."/>
            <person name="Lipzen A."/>
            <person name="Lutzoni F."/>
            <person name="Magnuson J."/>
            <person name="Mondo S."/>
            <person name="Nolan M."/>
            <person name="Ohm R."/>
            <person name="Pangilinan J."/>
            <person name="Park H.-J."/>
            <person name="Ramirez L."/>
            <person name="Alfaro M."/>
            <person name="Sun H."/>
            <person name="Tritt A."/>
            <person name="Yoshinaga Y."/>
            <person name="Zwiers L.-H."/>
            <person name="Turgeon B."/>
            <person name="Goodwin S."/>
            <person name="Spatafora J."/>
            <person name="Crous P."/>
            <person name="Grigoriev I."/>
        </authorList>
    </citation>
    <scope>NUCLEOTIDE SEQUENCE</scope>
    <source>
        <strain evidence="1">CBS 119687</strain>
    </source>
</reference>
<evidence type="ECO:0000313" key="1">
    <source>
        <dbReference type="EMBL" id="KAF2134908.1"/>
    </source>
</evidence>
<dbReference type="Proteomes" id="UP000799771">
    <property type="component" value="Unassembled WGS sequence"/>
</dbReference>
<organism evidence="1 2">
    <name type="scientific">Dothidotthia symphoricarpi CBS 119687</name>
    <dbReference type="NCBI Taxonomy" id="1392245"/>
    <lineage>
        <taxon>Eukaryota</taxon>
        <taxon>Fungi</taxon>
        <taxon>Dikarya</taxon>
        <taxon>Ascomycota</taxon>
        <taxon>Pezizomycotina</taxon>
        <taxon>Dothideomycetes</taxon>
        <taxon>Pleosporomycetidae</taxon>
        <taxon>Pleosporales</taxon>
        <taxon>Dothidotthiaceae</taxon>
        <taxon>Dothidotthia</taxon>
    </lineage>
</organism>
<sequence length="90" mass="10302">MQDTGFVLTQLGRRTGLFFPLLCYLVLRNLTGFHLATECSLYTPAPTSRWASSKRRLSGVFVVIFFLRHCISRDGFRIQGPMRKERACMG</sequence>
<dbReference type="RefSeq" id="XP_033529295.1">
    <property type="nucleotide sequence ID" value="XM_033661997.1"/>
</dbReference>
<gene>
    <name evidence="1" type="ORF">P153DRAFT_12354</name>
</gene>
<proteinExistence type="predicted"/>
<accession>A0A6A6AUP6</accession>
<name>A0A6A6AUP6_9PLEO</name>